<keyword evidence="6" id="KW-1185">Reference proteome</keyword>
<protein>
    <submittedName>
        <fullName evidence="5">4'-phosphopantetheinyl transferase superfamily protein</fullName>
    </submittedName>
</protein>
<organism evidence="5 6">
    <name type="scientific">Mycoplasma phocimorsus</name>
    <dbReference type="NCBI Taxonomy" id="3045839"/>
    <lineage>
        <taxon>Bacteria</taxon>
        <taxon>Bacillati</taxon>
        <taxon>Mycoplasmatota</taxon>
        <taxon>Mollicutes</taxon>
        <taxon>Mycoplasmataceae</taxon>
        <taxon>Mycoplasma</taxon>
    </lineage>
</organism>
<sequence length="106" mass="12474">MIGVDITKISRFNNVTKAFIKRFLSKEEFESYNKLEKNLKPGFLAARWAIKEAIFKADNSYFSFNKINLFKENGRYVTNDNNFYISTSTEDDILIAYVLRKEKHDS</sequence>
<dbReference type="SUPFAM" id="SSF56214">
    <property type="entry name" value="4'-phosphopantetheinyl transferase"/>
    <property type="match status" value="1"/>
</dbReference>
<dbReference type="Gene3D" id="3.90.470.20">
    <property type="entry name" value="4'-phosphopantetheinyl transferase domain"/>
    <property type="match status" value="1"/>
</dbReference>
<dbReference type="GO" id="GO:0000287">
    <property type="term" value="F:magnesium ion binding"/>
    <property type="evidence" value="ECO:0007669"/>
    <property type="project" value="InterPro"/>
</dbReference>
<dbReference type="AlphaFoldDB" id="A0AAJ1PSH7"/>
<dbReference type="GO" id="GO:0006633">
    <property type="term" value="P:fatty acid biosynthetic process"/>
    <property type="evidence" value="ECO:0007669"/>
    <property type="project" value="InterPro"/>
</dbReference>
<dbReference type="GO" id="GO:0008897">
    <property type="term" value="F:holo-[acyl-carrier-protein] synthase activity"/>
    <property type="evidence" value="ECO:0007669"/>
    <property type="project" value="InterPro"/>
</dbReference>
<evidence type="ECO:0000256" key="1">
    <source>
        <dbReference type="ARBA" id="ARBA00022679"/>
    </source>
</evidence>
<keyword evidence="3" id="KW-0460">Magnesium</keyword>
<keyword evidence="1 5" id="KW-0808">Transferase</keyword>
<feature type="domain" description="4'-phosphopantetheinyl transferase" evidence="4">
    <location>
        <begin position="2"/>
        <end position="74"/>
    </location>
</feature>
<reference evidence="5" key="1">
    <citation type="submission" date="2023-05" db="EMBL/GenBank/DDBJ databases">
        <title>Mycoplasma phocimorsus sp. nov., isolated from Scandinavian patients with seal finger or septic arthritis after contact with seals.</title>
        <authorList>
            <person name="Skafte-Holm A."/>
            <person name="Pedersen T.R."/>
            <person name="Froelund M."/>
            <person name="Stegger M."/>
            <person name="Qvortrup K."/>
            <person name="Michaels D.L."/>
            <person name="Brown D.R."/>
            <person name="Jensen J.S."/>
        </authorList>
    </citation>
    <scope>NUCLEOTIDE SEQUENCE</scope>
    <source>
        <strain evidence="5">M5725</strain>
    </source>
</reference>
<dbReference type="InterPro" id="IPR004568">
    <property type="entry name" value="Ppantetheine-prot_Trfase_dom"/>
</dbReference>
<name>A0AAJ1PSH7_9MOLU</name>
<dbReference type="Pfam" id="PF01648">
    <property type="entry name" value="ACPS"/>
    <property type="match status" value="1"/>
</dbReference>
<dbReference type="InterPro" id="IPR008278">
    <property type="entry name" value="4-PPantetheinyl_Trfase_dom"/>
</dbReference>
<evidence type="ECO:0000259" key="4">
    <source>
        <dbReference type="Pfam" id="PF01648"/>
    </source>
</evidence>
<evidence type="ECO:0000313" key="6">
    <source>
        <dbReference type="Proteomes" id="UP001224428"/>
    </source>
</evidence>
<dbReference type="NCBIfam" id="TIGR00556">
    <property type="entry name" value="pantethn_trn"/>
    <property type="match status" value="1"/>
</dbReference>
<evidence type="ECO:0000256" key="2">
    <source>
        <dbReference type="ARBA" id="ARBA00022723"/>
    </source>
</evidence>
<dbReference type="Proteomes" id="UP001224428">
    <property type="component" value="Unassembled WGS sequence"/>
</dbReference>
<dbReference type="InterPro" id="IPR037143">
    <property type="entry name" value="4-PPantetheinyl_Trfase_dom_sf"/>
</dbReference>
<dbReference type="RefSeq" id="WP_283823572.1">
    <property type="nucleotide sequence ID" value="NZ_JASDAY010000016.1"/>
</dbReference>
<evidence type="ECO:0000313" key="5">
    <source>
        <dbReference type="EMBL" id="MDJ1646006.1"/>
    </source>
</evidence>
<keyword evidence="2" id="KW-0479">Metal-binding</keyword>
<dbReference type="EMBL" id="JASDDP010000024">
    <property type="protein sequence ID" value="MDJ1646006.1"/>
    <property type="molecule type" value="Genomic_DNA"/>
</dbReference>
<accession>A0AAJ1PSH7</accession>
<evidence type="ECO:0000256" key="3">
    <source>
        <dbReference type="ARBA" id="ARBA00022842"/>
    </source>
</evidence>
<comment type="caution">
    <text evidence="5">The sequence shown here is derived from an EMBL/GenBank/DDBJ whole genome shotgun (WGS) entry which is preliminary data.</text>
</comment>
<gene>
    <name evidence="5" type="ORF">QLQ80_02865</name>
</gene>
<proteinExistence type="predicted"/>